<feature type="compositionally biased region" description="Basic residues" evidence="2">
    <location>
        <begin position="1361"/>
        <end position="1376"/>
    </location>
</feature>
<dbReference type="PANTHER" id="PTHR11439:SF509">
    <property type="entry name" value="RNA-DIRECTED DNA POLYMERASE"/>
    <property type="match status" value="1"/>
</dbReference>
<dbReference type="CDD" id="cd09272">
    <property type="entry name" value="RNase_HI_RT_Ty1"/>
    <property type="match status" value="1"/>
</dbReference>
<comment type="caution">
    <text evidence="4">The sequence shown here is derived from an EMBL/GenBank/DDBJ whole genome shotgun (WGS) entry which is preliminary data.</text>
</comment>
<feature type="region of interest" description="Disordered" evidence="2">
    <location>
        <begin position="109"/>
        <end position="147"/>
    </location>
</feature>
<dbReference type="PANTHER" id="PTHR11439">
    <property type="entry name" value="GAG-POL-RELATED RETROTRANSPOSON"/>
    <property type="match status" value="1"/>
</dbReference>
<feature type="region of interest" description="Disordered" evidence="2">
    <location>
        <begin position="1297"/>
        <end position="1392"/>
    </location>
</feature>
<feature type="region of interest" description="Disordered" evidence="2">
    <location>
        <begin position="1404"/>
        <end position="1518"/>
    </location>
</feature>
<feature type="compositionally biased region" description="Low complexity" evidence="2">
    <location>
        <begin position="1496"/>
        <end position="1505"/>
    </location>
</feature>
<gene>
    <name evidence="4" type="ORF">Tci_044078</name>
</gene>
<dbReference type="Pfam" id="PF07727">
    <property type="entry name" value="RVT_2"/>
    <property type="match status" value="1"/>
</dbReference>
<protein>
    <submittedName>
        <fullName evidence="4">Copia protein</fullName>
    </submittedName>
</protein>
<feature type="compositionally biased region" description="Basic and acidic residues" evidence="2">
    <location>
        <begin position="1351"/>
        <end position="1360"/>
    </location>
</feature>
<dbReference type="EMBL" id="BKCJ010006428">
    <property type="protein sequence ID" value="GEU72100.1"/>
    <property type="molecule type" value="Genomic_DNA"/>
</dbReference>
<feature type="domain" description="Reverse transcriptase Ty1/copia-type" evidence="3">
    <location>
        <begin position="811"/>
        <end position="925"/>
    </location>
</feature>
<dbReference type="InterPro" id="IPR013103">
    <property type="entry name" value="RVT_2"/>
</dbReference>
<feature type="compositionally biased region" description="Polar residues" evidence="2">
    <location>
        <begin position="1331"/>
        <end position="1343"/>
    </location>
</feature>
<evidence type="ECO:0000256" key="1">
    <source>
        <dbReference type="SAM" id="Coils"/>
    </source>
</evidence>
<organism evidence="4">
    <name type="scientific">Tanacetum cinerariifolium</name>
    <name type="common">Dalmatian daisy</name>
    <name type="synonym">Chrysanthemum cinerariifolium</name>
    <dbReference type="NCBI Taxonomy" id="118510"/>
    <lineage>
        <taxon>Eukaryota</taxon>
        <taxon>Viridiplantae</taxon>
        <taxon>Streptophyta</taxon>
        <taxon>Embryophyta</taxon>
        <taxon>Tracheophyta</taxon>
        <taxon>Spermatophyta</taxon>
        <taxon>Magnoliopsida</taxon>
        <taxon>eudicotyledons</taxon>
        <taxon>Gunneridae</taxon>
        <taxon>Pentapetalae</taxon>
        <taxon>asterids</taxon>
        <taxon>campanulids</taxon>
        <taxon>Asterales</taxon>
        <taxon>Asteraceae</taxon>
        <taxon>Asteroideae</taxon>
        <taxon>Anthemideae</taxon>
        <taxon>Anthemidinae</taxon>
        <taxon>Tanacetum</taxon>
    </lineage>
</organism>
<sequence>MMMKRIGELENITANLIQVNKDMEERLDKHGSRLHTLEQLDYPQQVSNAVSEVVMDAVDWAMQAPLGNRFRDLPKADMKQILHQRMWETESYKSHEEHMQLFEALEKSMNRDHSEELAQDLAEARKKKEKSRESPKTPPGSPSHHLLYQGDHIKFRELLELLDHPKCHHHHIHRHPPIKKVHLEMDADMAPDKQAQSSDDEDIRKPAWSICSSDVPVLTNNWASALASNNSPPPEDSLLAQTGDIATFMDWFCKRRGITELKPQDLEGPAFEIVKVFHPDAQRQQTIPLGGPPGQVTIQFDFLFNKDLEYLRYGSKGSRHALSISKIKAAYYPDAGLEQMVPDQFWIEEECKYDIAAMYGISHWWFQRKRFYIDQHTSEGDRRAVRTHIQILNVVRIEVFSMYGYDYTKKIVLRRTDLNEHVIAKRDFKYLYLSDFQDLYLNLQGIDNDIYLTIDACPNACEMWKSIKRLKQGELINAQDLETNLYWEFRKFTSHDGESLELYYSRFYKMMNELIRNLCDVTNHQFTILKIILLNTLKIPQPDHNKPLPGIEEKQLSTLLNPSMIKNLLWLLKMMKRQRTRRLINLWKDDTDDELDDQELEAHYMYMAQLQEKCFLVATNSKLNVGRFTEMIVAHTDVEARCLELEAELAKLCNTSHRDNQEESINHFSKLETADSQITKLTEQVTNLQAQNNLFRAENDKIKQHYKELNNKDAHLDYLIHLKESVETIHDIVEEAKVVRPLDRSIVSACRYTKQSQEVVQIVLWYLDSSCSKHMTGDRSRLMNFVKKFIGAVRFGNDDFGAIMGYGDYVIGDSVISRVKLDEYGDVLKNKARLVAKGYRQEEGIDFEESFSPVARIEAIRIFIANAASRNMTIYQMDVKMAFMNDELKEEVYVSQPEGFVDPDHLTHVYRLKKALYGLKQAPRACPGRILINQSKFALEILKKFGMDSCDSVDTPMVDRLKLDEDPLGIPVDQTQNRYADHAGCQDTRRSTSGSAQFLSDKLVSWSSKKQKSTAISTTEAEYISMSGCCAQILWMRTQLTDYVFDFNKIPLYCDNRSTIALCYNNVQHSSALFPDSEEKSSVHPHNFPSMILQQIIWNSHKMADVNAPSGQAPAMAPPVCTDDQILPRIRWVPNGKSNSYLDLEKSQGNPIYKIAVDLLKNVNFFRAFIASSTIPSIYIQQEALQITPINNNQPFISPPSLDALINFVNELGYPKLVRNVSNVVTNDMFQPWRALLTIINLCLTGKTSGFERPRAPRRNKFHPRPDSPLHLPNEEPVLGYLKFSAKGMKKEVFEAPIPGSIQDSPALNPTKPARKPKSIAPKAPPRPAPTSAQPVPTSAPTKQQEKKRKQATEASDKPPKAKKSKYGIIGKKRSLKSVAASEAEDVPVMKPQGPLPLVVIREPESGKYQPLPEVPGKGKAKVTEEQVAHDLLSLQKPKTKSHADQYIFQRRISEPTGSSGYDESPYAVLGQSDSEEESKKVVFGADEGGQGEGQAGPDPGAQAEDQTGSDADPGNAEADVHSILSPVVHARSDREHMDLDVADVSPQPTMEQLDEGFTATAYPKVQENLKLTVEDQVSKAISEVVMDAVDWALQAPLRNCFRDLPKADMKEILHQRMWEIESYKSHEDHMQLLEALEKSMNRDYTDFESSWSFWIIPSATTTTSTVIHQSRKSVQRLYCTKIIKDSASAEYLAWTTTDVRLRLSILLTSADLEMDADMAPDEQAQSSDDEDISKPAWSIWSSDVPVLTNNWASALASNYSPPPEDSLLVQTGDITTFMNWFCKRRGITELKPQDLEGPAFEIVKVFHPDVIHLQYQMEECHKLLTDNLEYLRYGSKGRRHALSISKMKAANYLDARLEQMVPDQFWIEEECKYDIAAMYGISHWWFKRKRFYIDRHTSEGDRKAVRHICGSSVLYES</sequence>
<evidence type="ECO:0000259" key="3">
    <source>
        <dbReference type="Pfam" id="PF07727"/>
    </source>
</evidence>
<name>A0A6L2MEG4_TANCI</name>
<keyword evidence="1" id="KW-0175">Coiled coil</keyword>
<proteinExistence type="predicted"/>
<reference evidence="4" key="1">
    <citation type="journal article" date="2019" name="Sci. Rep.">
        <title>Draft genome of Tanacetum cinerariifolium, the natural source of mosquito coil.</title>
        <authorList>
            <person name="Yamashiro T."/>
            <person name="Shiraishi A."/>
            <person name="Satake H."/>
            <person name="Nakayama K."/>
        </authorList>
    </citation>
    <scope>NUCLEOTIDE SEQUENCE</scope>
</reference>
<feature type="region of interest" description="Disordered" evidence="2">
    <location>
        <begin position="1250"/>
        <end position="1274"/>
    </location>
</feature>
<feature type="compositionally biased region" description="Basic and acidic residues" evidence="2">
    <location>
        <begin position="109"/>
        <end position="135"/>
    </location>
</feature>
<feature type="coiled-coil region" evidence="1">
    <location>
        <begin position="671"/>
        <end position="712"/>
    </location>
</feature>
<accession>A0A6L2MEG4</accession>
<evidence type="ECO:0000256" key="2">
    <source>
        <dbReference type="SAM" id="MobiDB-lite"/>
    </source>
</evidence>
<evidence type="ECO:0000313" key="4">
    <source>
        <dbReference type="EMBL" id="GEU72100.1"/>
    </source>
</evidence>